<dbReference type="PANTHER" id="PTHR11208:SF45">
    <property type="entry name" value="SPLICING FACTOR 1"/>
    <property type="match status" value="1"/>
</dbReference>
<evidence type="ECO:0000313" key="16">
    <source>
        <dbReference type="Proteomes" id="UP000006310"/>
    </source>
</evidence>
<dbReference type="KEGG" id="kng:KNAG_0G02350"/>
<dbReference type="Pfam" id="PF00098">
    <property type="entry name" value="zf-CCHC"/>
    <property type="match status" value="1"/>
</dbReference>
<evidence type="ECO:0000256" key="12">
    <source>
        <dbReference type="RuleBase" id="RU367126"/>
    </source>
</evidence>
<evidence type="ECO:0000256" key="4">
    <source>
        <dbReference type="ARBA" id="ARBA00022664"/>
    </source>
</evidence>
<evidence type="ECO:0000256" key="6">
    <source>
        <dbReference type="ARBA" id="ARBA00022771"/>
    </source>
</evidence>
<dbReference type="InterPro" id="IPR047086">
    <property type="entry name" value="SF1-HH_sf"/>
</dbReference>
<evidence type="ECO:0000256" key="11">
    <source>
        <dbReference type="PROSITE-ProRule" id="PRU00047"/>
    </source>
</evidence>
<sequence>MSHEVQRGRYQRNVKPKYATDHMNRKVEKLPTKITGTLTLEQLTAYQAMFRANEIAEILRQKSISLPESKNRSPSPTPIYDADGKRVNTREQLYKDKLAIESYRLVEVALKMIPFYRPPEGYSKPTSFQDKYYIPVEQYPEVNFVGLLLGPRGNTLKQLQKQSNCKIAIRGRGSVKEGKGSGDLPDGAMNMEDPLHCLIIGDSEDKVFNGVKACQAVVIKAVTSPEGQNDLKRNQLRDLAELNGTLREDDRPCPICGLHGHKRYDCPERESYAQKIICHTCGQPGHVTRDCNMVRPQSSVIHNPNPNYHQPGIAANYTRQNYEPHGYQMRYQHNNSRFGPSRYDHKGSATNDLQYTDNRRSYQSRYKRTPAETYAISYGDTPTSAPNNGQMAREGVTGTAGSASHVPPFPDIPVASIQPNDTENSLPPPPLPPVGLSGPPGLDNTFSLDNNAALGYENSNLLPPGLTNEDNSDAHKSQSGNGSTPSLPPGLEGPPGL</sequence>
<dbReference type="InterPro" id="IPR055256">
    <property type="entry name" value="KH_1_KHDC4/BBP-like"/>
</dbReference>
<dbReference type="GO" id="GO:0005829">
    <property type="term" value="C:cytosol"/>
    <property type="evidence" value="ECO:0007669"/>
    <property type="project" value="EnsemblFungi"/>
</dbReference>
<evidence type="ECO:0000256" key="8">
    <source>
        <dbReference type="ARBA" id="ARBA00022884"/>
    </source>
</evidence>
<feature type="domain" description="CCHC-type" evidence="14">
    <location>
        <begin position="278"/>
        <end position="291"/>
    </location>
</feature>
<feature type="compositionally biased region" description="Polar residues" evidence="13">
    <location>
        <begin position="380"/>
        <end position="390"/>
    </location>
</feature>
<dbReference type="OrthoDB" id="6777263at2759"/>
<organism evidence="15 16">
    <name type="scientific">Huiozyma naganishii (strain ATCC MYA-139 / BCRC 22969 / CBS 8797 / KCTC 17520 / NBRC 10181 / NCYC 3082 / Yp74L-3)</name>
    <name type="common">Yeast</name>
    <name type="synonym">Kazachstania naganishii</name>
    <dbReference type="NCBI Taxonomy" id="1071383"/>
    <lineage>
        <taxon>Eukaryota</taxon>
        <taxon>Fungi</taxon>
        <taxon>Dikarya</taxon>
        <taxon>Ascomycota</taxon>
        <taxon>Saccharomycotina</taxon>
        <taxon>Saccharomycetes</taxon>
        <taxon>Saccharomycetales</taxon>
        <taxon>Saccharomycetaceae</taxon>
        <taxon>Huiozyma</taxon>
    </lineage>
</organism>
<dbReference type="Pfam" id="PF22675">
    <property type="entry name" value="KH-I_KHDC4-BBP"/>
    <property type="match status" value="1"/>
</dbReference>
<name>J7RNU9_HUIN7</name>
<dbReference type="InterPro" id="IPR001878">
    <property type="entry name" value="Znf_CCHC"/>
</dbReference>
<evidence type="ECO:0000256" key="10">
    <source>
        <dbReference type="ARBA" id="ARBA00023242"/>
    </source>
</evidence>
<feature type="region of interest" description="Disordered" evidence="13">
    <location>
        <begin position="377"/>
        <end position="497"/>
    </location>
</feature>
<dbReference type="InterPro" id="IPR036875">
    <property type="entry name" value="Znf_CCHC_sf"/>
</dbReference>
<dbReference type="GO" id="GO:0003729">
    <property type="term" value="F:mRNA binding"/>
    <property type="evidence" value="ECO:0007669"/>
    <property type="project" value="TreeGrafter"/>
</dbReference>
<proteinExistence type="inferred from homology"/>
<keyword evidence="9 12" id="KW-0508">mRNA splicing</keyword>
<keyword evidence="16" id="KW-1185">Reference proteome</keyword>
<dbReference type="SUPFAM" id="SSF57756">
    <property type="entry name" value="Retrovirus zinc finger-like domains"/>
    <property type="match status" value="1"/>
</dbReference>
<dbReference type="EMBL" id="HE978320">
    <property type="protein sequence ID" value="CCK71293.1"/>
    <property type="molecule type" value="Genomic_DNA"/>
</dbReference>
<dbReference type="PANTHER" id="PTHR11208">
    <property type="entry name" value="RNA-BINDING PROTEIN RELATED"/>
    <property type="match status" value="1"/>
</dbReference>
<evidence type="ECO:0000256" key="7">
    <source>
        <dbReference type="ARBA" id="ARBA00022833"/>
    </source>
</evidence>
<keyword evidence="6 11" id="KW-0863">Zinc-finger</keyword>
<comment type="function">
    <text evidence="12">Necessary for the splicing of pre-mRNA. Has a role in the recognition of the branch site (5'-UACUAAC-3'), the pyrimidine tract and the 3'-splice site at the 3'-end of introns.</text>
</comment>
<keyword evidence="10 12" id="KW-0539">Nucleus</keyword>
<dbReference type="InterPro" id="IPR004087">
    <property type="entry name" value="KH_dom"/>
</dbReference>
<accession>J7RNU9</accession>
<evidence type="ECO:0000313" key="15">
    <source>
        <dbReference type="EMBL" id="CCK71293.1"/>
    </source>
</evidence>
<evidence type="ECO:0000256" key="1">
    <source>
        <dbReference type="ARBA" id="ARBA00004123"/>
    </source>
</evidence>
<keyword evidence="8" id="KW-0694">RNA-binding</keyword>
<dbReference type="InterPro" id="IPR036612">
    <property type="entry name" value="KH_dom_type_1_sf"/>
</dbReference>
<protein>
    <recommendedName>
        <fullName evidence="3 12">Branchpoint-bridging protein</fullName>
    </recommendedName>
</protein>
<dbReference type="SMART" id="SM00322">
    <property type="entry name" value="KH"/>
    <property type="match status" value="1"/>
</dbReference>
<evidence type="ECO:0000259" key="14">
    <source>
        <dbReference type="PROSITE" id="PS50158"/>
    </source>
</evidence>
<keyword evidence="4 12" id="KW-0507">mRNA processing</keyword>
<comment type="similarity">
    <text evidence="2 12">Belongs to the BBP/SF1 family.</text>
</comment>
<gene>
    <name evidence="15" type="primary">KNAG0G02350</name>
    <name evidence="15" type="ordered locus">KNAG_0G02350</name>
</gene>
<dbReference type="InterPro" id="IPR032570">
    <property type="entry name" value="SF1-HH"/>
</dbReference>
<keyword evidence="5 12" id="KW-0479">Metal-binding</keyword>
<dbReference type="Pfam" id="PF16275">
    <property type="entry name" value="SF1-HH"/>
    <property type="match status" value="1"/>
</dbReference>
<dbReference type="STRING" id="1071383.J7RNU9"/>
<evidence type="ECO:0000256" key="9">
    <source>
        <dbReference type="ARBA" id="ARBA00023187"/>
    </source>
</evidence>
<dbReference type="AlphaFoldDB" id="J7RNU9"/>
<dbReference type="GeneID" id="34527017"/>
<evidence type="ECO:0000256" key="13">
    <source>
        <dbReference type="SAM" id="MobiDB-lite"/>
    </source>
</evidence>
<dbReference type="CDD" id="cd02395">
    <property type="entry name" value="KH-I_BBP"/>
    <property type="match status" value="1"/>
</dbReference>
<dbReference type="GO" id="GO:0008270">
    <property type="term" value="F:zinc ion binding"/>
    <property type="evidence" value="ECO:0007669"/>
    <property type="project" value="UniProtKB-UniRule"/>
</dbReference>
<dbReference type="Gene3D" id="6.10.140.1790">
    <property type="match status" value="1"/>
</dbReference>
<dbReference type="SUPFAM" id="SSF54791">
    <property type="entry name" value="Eukaryotic type KH-domain (KH-domain type I)"/>
    <property type="match status" value="1"/>
</dbReference>
<keyword evidence="12" id="KW-0747">Spliceosome</keyword>
<feature type="compositionally biased region" description="Pro residues" evidence="13">
    <location>
        <begin position="486"/>
        <end position="497"/>
    </location>
</feature>
<dbReference type="GO" id="GO:0045131">
    <property type="term" value="F:pre-mRNA branch point binding"/>
    <property type="evidence" value="ECO:0007669"/>
    <property type="project" value="UniProtKB-UniRule"/>
</dbReference>
<dbReference type="Proteomes" id="UP000006310">
    <property type="component" value="Chromosome 7"/>
</dbReference>
<dbReference type="GO" id="GO:0000243">
    <property type="term" value="C:commitment complex"/>
    <property type="evidence" value="ECO:0007669"/>
    <property type="project" value="EnsemblFungi"/>
</dbReference>
<dbReference type="RefSeq" id="XP_022465539.1">
    <property type="nucleotide sequence ID" value="XM_022609110.1"/>
</dbReference>
<dbReference type="SMART" id="SM00343">
    <property type="entry name" value="ZnF_C2HC"/>
    <property type="match status" value="2"/>
</dbReference>
<evidence type="ECO:0000256" key="2">
    <source>
        <dbReference type="ARBA" id="ARBA00010382"/>
    </source>
</evidence>
<dbReference type="InterPro" id="IPR045071">
    <property type="entry name" value="BBP-like"/>
</dbReference>
<dbReference type="GO" id="GO:0048024">
    <property type="term" value="P:regulation of mRNA splicing, via spliceosome"/>
    <property type="evidence" value="ECO:0007669"/>
    <property type="project" value="TreeGrafter"/>
</dbReference>
<dbReference type="Gene3D" id="4.10.60.10">
    <property type="entry name" value="Zinc finger, CCHC-type"/>
    <property type="match status" value="1"/>
</dbReference>
<reference evidence="15 16" key="1">
    <citation type="journal article" date="2011" name="Proc. Natl. Acad. Sci. U.S.A.">
        <title>Evolutionary erosion of yeast sex chromosomes by mating-type switching accidents.</title>
        <authorList>
            <person name="Gordon J.L."/>
            <person name="Armisen D."/>
            <person name="Proux-Wera E."/>
            <person name="Oheigeartaigh S.S."/>
            <person name="Byrne K.P."/>
            <person name="Wolfe K.H."/>
        </authorList>
    </citation>
    <scope>NUCLEOTIDE SEQUENCE [LARGE SCALE GENOMIC DNA]</scope>
    <source>
        <strain evidence="16">ATCC MYA-139 / BCRC 22969 / CBS 8797 / CCRC 22969 / KCTC 17520 / NBRC 10181 / NCYC 3082</strain>
    </source>
</reference>
<dbReference type="PROSITE" id="PS50158">
    <property type="entry name" value="ZF_CCHC"/>
    <property type="match status" value="1"/>
</dbReference>
<dbReference type="eggNOG" id="KOG0119">
    <property type="taxonomic scope" value="Eukaryota"/>
</dbReference>
<comment type="subcellular location">
    <subcellularLocation>
        <location evidence="1 12">Nucleus</location>
    </subcellularLocation>
</comment>
<reference evidence="16" key="2">
    <citation type="submission" date="2012-08" db="EMBL/GenBank/DDBJ databases">
        <title>Genome sequence of Kazachstania naganishii.</title>
        <authorList>
            <person name="Gordon J.L."/>
            <person name="Armisen D."/>
            <person name="Proux-Wera E."/>
            <person name="OhEigeartaigh S.S."/>
            <person name="Byrne K.P."/>
            <person name="Wolfe K.H."/>
        </authorList>
    </citation>
    <scope>NUCLEOTIDE SEQUENCE [LARGE SCALE GENOMIC DNA]</scope>
    <source>
        <strain evidence="16">ATCC MYA-139 / BCRC 22969 / CBS 8797 / CCRC 22969 / KCTC 17520 / NBRC 10181 / NCYC 3082</strain>
    </source>
</reference>
<keyword evidence="7 12" id="KW-0862">Zinc</keyword>
<evidence type="ECO:0000256" key="3">
    <source>
        <dbReference type="ARBA" id="ARBA00017984"/>
    </source>
</evidence>
<evidence type="ECO:0000256" key="5">
    <source>
        <dbReference type="ARBA" id="ARBA00022723"/>
    </source>
</evidence>
<dbReference type="HOGENOM" id="CLU_016864_1_1_1"/>
<dbReference type="Gene3D" id="3.30.1370.10">
    <property type="entry name" value="K Homology domain, type 1"/>
    <property type="match status" value="1"/>
</dbReference>
<dbReference type="GO" id="GO:0000398">
    <property type="term" value="P:mRNA splicing, via spliceosome"/>
    <property type="evidence" value="ECO:0007669"/>
    <property type="project" value="UniProtKB-UniRule"/>
</dbReference>